<protein>
    <submittedName>
        <fullName evidence="2">Uncharacterized protein</fullName>
    </submittedName>
</protein>
<keyword evidence="1" id="KW-1133">Transmembrane helix</keyword>
<keyword evidence="1" id="KW-0472">Membrane</keyword>
<comment type="caution">
    <text evidence="2">The sequence shown here is derived from an EMBL/GenBank/DDBJ whole genome shotgun (WGS) entry which is preliminary data.</text>
</comment>
<evidence type="ECO:0000256" key="1">
    <source>
        <dbReference type="SAM" id="Phobius"/>
    </source>
</evidence>
<evidence type="ECO:0000313" key="3">
    <source>
        <dbReference type="Proteomes" id="UP001190700"/>
    </source>
</evidence>
<name>A0AAE0FTD6_9CHLO</name>
<gene>
    <name evidence="2" type="ORF">CYMTET_26393</name>
</gene>
<dbReference type="Pfam" id="PF10344">
    <property type="entry name" value="Hobbit"/>
    <property type="match status" value="1"/>
</dbReference>
<dbReference type="Proteomes" id="UP001190700">
    <property type="component" value="Unassembled WGS sequence"/>
</dbReference>
<evidence type="ECO:0000313" key="2">
    <source>
        <dbReference type="EMBL" id="KAK3264891.1"/>
    </source>
</evidence>
<feature type="transmembrane region" description="Helical" evidence="1">
    <location>
        <begin position="12"/>
        <end position="33"/>
    </location>
</feature>
<feature type="non-terminal residue" evidence="2">
    <location>
        <position position="161"/>
    </location>
</feature>
<reference evidence="2 3" key="1">
    <citation type="journal article" date="2015" name="Genome Biol. Evol.">
        <title>Comparative Genomics of a Bacterivorous Green Alga Reveals Evolutionary Causalities and Consequences of Phago-Mixotrophic Mode of Nutrition.</title>
        <authorList>
            <person name="Burns J.A."/>
            <person name="Paasch A."/>
            <person name="Narechania A."/>
            <person name="Kim E."/>
        </authorList>
    </citation>
    <scope>NUCLEOTIDE SEQUENCE [LARGE SCALE GENOMIC DNA]</scope>
    <source>
        <strain evidence="2 3">PLY_AMNH</strain>
    </source>
</reference>
<accession>A0AAE0FTD6</accession>
<proteinExistence type="predicted"/>
<dbReference type="InterPro" id="IPR045167">
    <property type="entry name" value="Hobbit"/>
</dbReference>
<keyword evidence="3" id="KW-1185">Reference proteome</keyword>
<dbReference type="EMBL" id="LGRX02014290">
    <property type="protein sequence ID" value="KAK3264891.1"/>
    <property type="molecule type" value="Genomic_DNA"/>
</dbReference>
<dbReference type="AlphaFoldDB" id="A0AAE0FTD6"/>
<organism evidence="2 3">
    <name type="scientific">Cymbomonas tetramitiformis</name>
    <dbReference type="NCBI Taxonomy" id="36881"/>
    <lineage>
        <taxon>Eukaryota</taxon>
        <taxon>Viridiplantae</taxon>
        <taxon>Chlorophyta</taxon>
        <taxon>Pyramimonadophyceae</taxon>
        <taxon>Pyramimonadales</taxon>
        <taxon>Pyramimonadaceae</taxon>
        <taxon>Cymbomonas</taxon>
    </lineage>
</organism>
<keyword evidence="1" id="KW-0812">Transmembrane</keyword>
<sequence>MISSTPPLSIVFNLGAIFALYLQPVFLYSFIPFMPRHASIEHRIVFLTRPPLKLYSDRLELQLTRSRCFFGIGMLPALLDCASALRRLSLQRSAQMRAGQQATAGGLDSSRPDDSLGAARAQRAKWWDQLRYLWHGDFSVHCVEGLEVRVLTAPTMYADPK</sequence>